<keyword evidence="2" id="KW-0677">Repeat</keyword>
<comment type="similarity">
    <text evidence="7">Belongs to the AP2/ERF transcription factor family. AP2 subfamily.</text>
</comment>
<dbReference type="CDD" id="cd00018">
    <property type="entry name" value="AP2"/>
    <property type="match status" value="1"/>
</dbReference>
<dbReference type="EMBL" id="JAQQAF010000004">
    <property type="protein sequence ID" value="KAJ8492804.1"/>
    <property type="molecule type" value="Genomic_DNA"/>
</dbReference>
<keyword evidence="6" id="KW-0539">Nucleus</keyword>
<feature type="domain" description="AP2/ERF" evidence="9">
    <location>
        <begin position="144"/>
        <end position="213"/>
    </location>
</feature>
<evidence type="ECO:0000256" key="4">
    <source>
        <dbReference type="ARBA" id="ARBA00023125"/>
    </source>
</evidence>
<dbReference type="GO" id="GO:0003677">
    <property type="term" value="F:DNA binding"/>
    <property type="evidence" value="ECO:0007669"/>
    <property type="project" value="UniProtKB-KW"/>
</dbReference>
<feature type="region of interest" description="Disordered" evidence="8">
    <location>
        <begin position="1"/>
        <end position="20"/>
    </location>
</feature>
<feature type="domain" description="AP2/ERF" evidence="9">
    <location>
        <begin position="218"/>
        <end position="275"/>
    </location>
</feature>
<feature type="region of interest" description="Disordered" evidence="8">
    <location>
        <begin position="296"/>
        <end position="317"/>
    </location>
</feature>
<evidence type="ECO:0000313" key="11">
    <source>
        <dbReference type="Proteomes" id="UP001222027"/>
    </source>
</evidence>
<evidence type="ECO:0000313" key="10">
    <source>
        <dbReference type="EMBL" id="KAJ8492804.1"/>
    </source>
</evidence>
<feature type="region of interest" description="Disordered" evidence="8">
    <location>
        <begin position="120"/>
        <end position="144"/>
    </location>
</feature>
<dbReference type="FunFam" id="3.30.730.10:FF:000002">
    <property type="entry name" value="AP2-like ethylene-responsive transcription factor"/>
    <property type="match status" value="1"/>
</dbReference>
<dbReference type="AlphaFoldDB" id="A0AAV8PJY3"/>
<dbReference type="PANTHER" id="PTHR32467">
    <property type="entry name" value="AP2-LIKE ETHYLENE-RESPONSIVE TRANSCRIPTION FACTOR"/>
    <property type="match status" value="1"/>
</dbReference>
<dbReference type="PROSITE" id="PS51032">
    <property type="entry name" value="AP2_ERF"/>
    <property type="match status" value="2"/>
</dbReference>
<evidence type="ECO:0000256" key="7">
    <source>
        <dbReference type="ARBA" id="ARBA00037973"/>
    </source>
</evidence>
<comment type="subcellular location">
    <subcellularLocation>
        <location evidence="1">Nucleus</location>
    </subcellularLocation>
</comment>
<protein>
    <recommendedName>
        <fullName evidence="9">AP2/ERF domain-containing protein</fullName>
    </recommendedName>
</protein>
<dbReference type="GO" id="GO:0003700">
    <property type="term" value="F:DNA-binding transcription factor activity"/>
    <property type="evidence" value="ECO:0007669"/>
    <property type="project" value="InterPro"/>
</dbReference>
<evidence type="ECO:0000256" key="1">
    <source>
        <dbReference type="ARBA" id="ARBA00004123"/>
    </source>
</evidence>
<dbReference type="GO" id="GO:0009909">
    <property type="term" value="P:regulation of flower development"/>
    <property type="evidence" value="ECO:0007669"/>
    <property type="project" value="UniProtKB-ARBA"/>
</dbReference>
<evidence type="ECO:0000256" key="2">
    <source>
        <dbReference type="ARBA" id="ARBA00022737"/>
    </source>
</evidence>
<dbReference type="SMART" id="SM00380">
    <property type="entry name" value="AP2"/>
    <property type="match status" value="2"/>
</dbReference>
<evidence type="ECO:0000259" key="9">
    <source>
        <dbReference type="PROSITE" id="PS51032"/>
    </source>
</evidence>
<reference evidence="10 11" key="1">
    <citation type="submission" date="2022-12" db="EMBL/GenBank/DDBJ databases">
        <title>Chromosome-scale assembly of the Ensete ventricosum genome.</title>
        <authorList>
            <person name="Dussert Y."/>
            <person name="Stocks J."/>
            <person name="Wendawek A."/>
            <person name="Woldeyes F."/>
            <person name="Nichols R.A."/>
            <person name="Borrell J.S."/>
        </authorList>
    </citation>
    <scope>NUCLEOTIDE SEQUENCE [LARGE SCALE GENOMIC DNA]</scope>
    <source>
        <strain evidence="11">cv. Maze</strain>
        <tissue evidence="10">Seeds</tissue>
    </source>
</reference>
<keyword evidence="4" id="KW-0238">DNA-binding</keyword>
<dbReference type="PRINTS" id="PR00367">
    <property type="entry name" value="ETHRSPELEMNT"/>
</dbReference>
<evidence type="ECO:0000256" key="5">
    <source>
        <dbReference type="ARBA" id="ARBA00023163"/>
    </source>
</evidence>
<name>A0AAV8PJY3_ENSVE</name>
<dbReference type="Pfam" id="PF00847">
    <property type="entry name" value="AP2"/>
    <property type="match status" value="2"/>
</dbReference>
<dbReference type="FunFam" id="3.30.730.10:FF:000004">
    <property type="entry name" value="AP2-like ethylene-responsive transcription factor"/>
    <property type="match status" value="1"/>
</dbReference>
<accession>A0AAV8PJY3</accession>
<dbReference type="PANTHER" id="PTHR32467:SF142">
    <property type="entry name" value="FLORAL HOMEOTIC PROTEIN APETALA 2"/>
    <property type="match status" value="1"/>
</dbReference>
<organism evidence="10 11">
    <name type="scientific">Ensete ventricosum</name>
    <name type="common">Abyssinian banana</name>
    <name type="synonym">Musa ensete</name>
    <dbReference type="NCBI Taxonomy" id="4639"/>
    <lineage>
        <taxon>Eukaryota</taxon>
        <taxon>Viridiplantae</taxon>
        <taxon>Streptophyta</taxon>
        <taxon>Embryophyta</taxon>
        <taxon>Tracheophyta</taxon>
        <taxon>Spermatophyta</taxon>
        <taxon>Magnoliopsida</taxon>
        <taxon>Liliopsida</taxon>
        <taxon>Zingiberales</taxon>
        <taxon>Musaceae</taxon>
        <taxon>Ensete</taxon>
    </lineage>
</organism>
<keyword evidence="11" id="KW-1185">Reference proteome</keyword>
<gene>
    <name evidence="10" type="ORF">OPV22_014525</name>
</gene>
<evidence type="ECO:0000256" key="3">
    <source>
        <dbReference type="ARBA" id="ARBA00023015"/>
    </source>
</evidence>
<keyword evidence="5" id="KW-0804">Transcription</keyword>
<dbReference type="SUPFAM" id="SSF54171">
    <property type="entry name" value="DNA-binding domain"/>
    <property type="match status" value="2"/>
</dbReference>
<keyword evidence="3" id="KW-0805">Transcription regulation</keyword>
<dbReference type="Proteomes" id="UP001222027">
    <property type="component" value="Unassembled WGS sequence"/>
</dbReference>
<evidence type="ECO:0000256" key="8">
    <source>
        <dbReference type="SAM" id="MobiDB-lite"/>
    </source>
</evidence>
<proteinExistence type="inferred from homology"/>
<evidence type="ECO:0000256" key="6">
    <source>
        <dbReference type="ARBA" id="ARBA00023242"/>
    </source>
</evidence>
<dbReference type="InterPro" id="IPR036955">
    <property type="entry name" value="AP2/ERF_dom_sf"/>
</dbReference>
<sequence>MEGVWDLNNAASGAQDGSSPMVSVNTGYLRGDVVENHGLGSSAVVVEAEDDGVAGRIFGFSISGRCGESPSAGSKLAVVTHQLVAFGDAEGARAGGSCSAPQPRGHLTEDRIWQSSEPVEAGLATEAPPPLKKSRRGPRSRSSQYRGVTFYRRTGRWESHIWDCGKQVYLGGFDTAYAAARAYDRAAIKFRGMGNLNKEEFVQVIRRQSTGFPRGSSKYRGVTLHKCGRWEARLGQFLGKKHVYLGLFDTEIEAARAYDKAAIKCNGKDALTNFDPKIYEDELGIQTNHVEHNLDLSLGRSGSGSGSGSGSKRNNLEIMDDEGSNVVNQQLPMAFESDLNRDTRLKFDDKLKLPERKDCSTCFTRSPGASKANETFDYVPVQTTIKMPSVVEIIPHQINRSNYHQHFSSIDEEKTSNWLSLSSGGEQQQRLLGWEQSMEIRYHLPNCLPPLILQHHQDSHDR</sequence>
<comment type="caution">
    <text evidence="10">The sequence shown here is derived from an EMBL/GenBank/DDBJ whole genome shotgun (WGS) entry which is preliminary data.</text>
</comment>
<dbReference type="InterPro" id="IPR016177">
    <property type="entry name" value="DNA-bd_dom_sf"/>
</dbReference>
<dbReference type="Gene3D" id="3.30.730.10">
    <property type="entry name" value="AP2/ERF domain"/>
    <property type="match status" value="2"/>
</dbReference>
<dbReference type="InterPro" id="IPR001471">
    <property type="entry name" value="AP2/ERF_dom"/>
</dbReference>
<feature type="compositionally biased region" description="Polar residues" evidence="8">
    <location>
        <begin position="9"/>
        <end position="20"/>
    </location>
</feature>
<dbReference type="GO" id="GO:0005634">
    <property type="term" value="C:nucleus"/>
    <property type="evidence" value="ECO:0007669"/>
    <property type="project" value="UniProtKB-SubCell"/>
</dbReference>